<sequence>MGLGSAIVRRLAAEGARTVITDIQVAAGEQLASELGGRFIEHDVTDENRWDTVVRAVEDRFGRVDFLINNAGVEGPPPERANPENTRLSDWQAVHRVNVEGVFLGCRATLPALRRAGGGAIINMSSTAGLCGTPDYIAYGASKAAVWHLTKSVALHCARNGSKIRCNSVHPALVLTPMVERIIADTAAARGTSTEDVTKEFTSLIPQREFQTLDDIAAAVLFLTSDEARHITGLAMTVDGGCSAAL</sequence>
<keyword evidence="4" id="KW-1185">Reference proteome</keyword>
<dbReference type="PANTHER" id="PTHR24321:SF15">
    <property type="entry name" value="OXIDOREDUCTASE UCPA"/>
    <property type="match status" value="1"/>
</dbReference>
<organism evidence="3 4">
    <name type="scientific">Steroidobacter agaridevorans</name>
    <dbReference type="NCBI Taxonomy" id="2695856"/>
    <lineage>
        <taxon>Bacteria</taxon>
        <taxon>Pseudomonadati</taxon>
        <taxon>Pseudomonadota</taxon>
        <taxon>Gammaproteobacteria</taxon>
        <taxon>Steroidobacterales</taxon>
        <taxon>Steroidobacteraceae</taxon>
        <taxon>Steroidobacter</taxon>
    </lineage>
</organism>
<dbReference type="Proteomes" id="UP000445000">
    <property type="component" value="Unassembled WGS sequence"/>
</dbReference>
<name>A0A829YAB7_9GAMM</name>
<keyword evidence="2" id="KW-0560">Oxidoreductase</keyword>
<dbReference type="InterPro" id="IPR036291">
    <property type="entry name" value="NAD(P)-bd_dom_sf"/>
</dbReference>
<dbReference type="InterPro" id="IPR002347">
    <property type="entry name" value="SDR_fam"/>
</dbReference>
<dbReference type="FunFam" id="3.40.50.720:FF:000084">
    <property type="entry name" value="Short-chain dehydrogenase reductase"/>
    <property type="match status" value="1"/>
</dbReference>
<accession>A0A829YAB7</accession>
<evidence type="ECO:0000256" key="1">
    <source>
        <dbReference type="ARBA" id="ARBA00006484"/>
    </source>
</evidence>
<dbReference type="Pfam" id="PF13561">
    <property type="entry name" value="adh_short_C2"/>
    <property type="match status" value="1"/>
</dbReference>
<evidence type="ECO:0000256" key="2">
    <source>
        <dbReference type="ARBA" id="ARBA00023002"/>
    </source>
</evidence>
<dbReference type="EMBL" id="BLJN01000002">
    <property type="protein sequence ID" value="GFE79656.1"/>
    <property type="molecule type" value="Genomic_DNA"/>
</dbReference>
<dbReference type="PRINTS" id="PR00081">
    <property type="entry name" value="GDHRDH"/>
</dbReference>
<dbReference type="GO" id="GO:0016491">
    <property type="term" value="F:oxidoreductase activity"/>
    <property type="evidence" value="ECO:0007669"/>
    <property type="project" value="UniProtKB-KW"/>
</dbReference>
<comment type="similarity">
    <text evidence="1">Belongs to the short-chain dehydrogenases/reductases (SDR) family.</text>
</comment>
<dbReference type="Gene3D" id="3.40.50.720">
    <property type="entry name" value="NAD(P)-binding Rossmann-like Domain"/>
    <property type="match status" value="1"/>
</dbReference>
<proteinExistence type="inferred from homology"/>
<dbReference type="SUPFAM" id="SSF51735">
    <property type="entry name" value="NAD(P)-binding Rossmann-fold domains"/>
    <property type="match status" value="1"/>
</dbReference>
<dbReference type="InterPro" id="IPR020904">
    <property type="entry name" value="Sc_DH/Rdtase_CS"/>
</dbReference>
<evidence type="ECO:0000313" key="3">
    <source>
        <dbReference type="EMBL" id="GFE79656.1"/>
    </source>
</evidence>
<reference evidence="4" key="1">
    <citation type="submission" date="2020-01" db="EMBL/GenBank/DDBJ databases">
        <title>'Steroidobacter agaridevorans' sp. nov., agar-degrading bacteria isolated from rhizosphere soils.</title>
        <authorList>
            <person name="Ikenaga M."/>
            <person name="Kataoka M."/>
            <person name="Murouchi A."/>
            <person name="Katsuragi S."/>
            <person name="Sakai M."/>
        </authorList>
    </citation>
    <scope>NUCLEOTIDE SEQUENCE [LARGE SCALE GENOMIC DNA]</scope>
    <source>
        <strain evidence="4">YU21-B</strain>
    </source>
</reference>
<dbReference type="PANTHER" id="PTHR24321">
    <property type="entry name" value="DEHYDROGENASES, SHORT CHAIN"/>
    <property type="match status" value="1"/>
</dbReference>
<dbReference type="PRINTS" id="PR00080">
    <property type="entry name" value="SDRFAMILY"/>
</dbReference>
<evidence type="ECO:0000313" key="4">
    <source>
        <dbReference type="Proteomes" id="UP000445000"/>
    </source>
</evidence>
<gene>
    <name evidence="3" type="ORF">GCM10011487_16560</name>
</gene>
<dbReference type="AlphaFoldDB" id="A0A829YAB7"/>
<dbReference type="PROSITE" id="PS00061">
    <property type="entry name" value="ADH_SHORT"/>
    <property type="match status" value="1"/>
</dbReference>
<protein>
    <submittedName>
        <fullName evidence="3">Short-chain dehydrogenase</fullName>
    </submittedName>
</protein>
<comment type="caution">
    <text evidence="3">The sequence shown here is derived from an EMBL/GenBank/DDBJ whole genome shotgun (WGS) entry which is preliminary data.</text>
</comment>